<dbReference type="PROSITE" id="PS00028">
    <property type="entry name" value="ZINC_FINGER_C2H2_1"/>
    <property type="match status" value="1"/>
</dbReference>
<feature type="binding site" evidence="2">
    <location>
        <position position="10"/>
    </location>
    <ligand>
        <name>Zn(2+)</name>
        <dbReference type="ChEBI" id="CHEBI:29105"/>
    </ligand>
</feature>
<feature type="region of interest" description="Disordered" evidence="3">
    <location>
        <begin position="442"/>
        <end position="461"/>
    </location>
</feature>
<evidence type="ECO:0000259" key="4">
    <source>
        <dbReference type="PROSITE" id="PS50157"/>
    </source>
</evidence>
<feature type="domain" description="ZAD" evidence="5">
    <location>
        <begin position="8"/>
        <end position="86"/>
    </location>
</feature>
<dbReference type="PROSITE" id="PS51915">
    <property type="entry name" value="ZAD"/>
    <property type="match status" value="1"/>
</dbReference>
<dbReference type="SMART" id="SM00868">
    <property type="entry name" value="zf-AD"/>
    <property type="match status" value="1"/>
</dbReference>
<evidence type="ECO:0000256" key="1">
    <source>
        <dbReference type="PROSITE-ProRule" id="PRU00042"/>
    </source>
</evidence>
<feature type="region of interest" description="Disordered" evidence="3">
    <location>
        <begin position="610"/>
        <end position="636"/>
    </location>
</feature>
<dbReference type="Proteomes" id="UP000625711">
    <property type="component" value="Unassembled WGS sequence"/>
</dbReference>
<evidence type="ECO:0000313" key="6">
    <source>
        <dbReference type="EMBL" id="KAF7268324.1"/>
    </source>
</evidence>
<keyword evidence="2" id="KW-0479">Metal-binding</keyword>
<keyword evidence="1" id="KW-0863">Zinc-finger</keyword>
<dbReference type="AlphaFoldDB" id="A0A834HW50"/>
<reference evidence="6" key="1">
    <citation type="submission" date="2020-08" db="EMBL/GenBank/DDBJ databases">
        <title>Genome sequencing and assembly of the red palm weevil Rhynchophorus ferrugineus.</title>
        <authorList>
            <person name="Dias G.B."/>
            <person name="Bergman C.M."/>
            <person name="Manee M."/>
        </authorList>
    </citation>
    <scope>NUCLEOTIDE SEQUENCE</scope>
    <source>
        <strain evidence="6">AA-2017</strain>
        <tissue evidence="6">Whole larva</tissue>
    </source>
</reference>
<dbReference type="EMBL" id="JAACXV010014333">
    <property type="protein sequence ID" value="KAF7268324.1"/>
    <property type="molecule type" value="Genomic_DNA"/>
</dbReference>
<name>A0A834HW50_RHYFE</name>
<dbReference type="GO" id="GO:0005634">
    <property type="term" value="C:nucleus"/>
    <property type="evidence" value="ECO:0007669"/>
    <property type="project" value="InterPro"/>
</dbReference>
<evidence type="ECO:0000313" key="7">
    <source>
        <dbReference type="Proteomes" id="UP000625711"/>
    </source>
</evidence>
<protein>
    <recommendedName>
        <fullName evidence="8">ZAD domain-containing protein</fullName>
    </recommendedName>
</protein>
<feature type="binding site" evidence="2">
    <location>
        <position position="13"/>
    </location>
    <ligand>
        <name>Zn(2+)</name>
        <dbReference type="ChEBI" id="CHEBI:29105"/>
    </ligand>
</feature>
<feature type="binding site" evidence="2">
    <location>
        <position position="62"/>
    </location>
    <ligand>
        <name>Zn(2+)</name>
        <dbReference type="ChEBI" id="CHEBI:29105"/>
    </ligand>
</feature>
<dbReference type="Pfam" id="PF07776">
    <property type="entry name" value="zf-AD"/>
    <property type="match status" value="1"/>
</dbReference>
<sequence>MDLLNYENNCRLCLKAPIGVMKNVFTHKLDGYEQPLAQIIFTLLNIKLNPHRRFSESICRKCLTEIENIILFKEDVQRNQEFLCNLFNNSSPDPKIQESHLQNIEANNIENHIYIDNQSKSSWTNPNYLKVPSKFLNQISPVVQTKCLENYTSLRNVFTKQNADFPSKTKSIRIKECKFCNKVFRYAVQLQMHYKKEHKYQQPIKTIQEDTYNIIVQSPNGSNNTILDTKEDKPEVIGKGASLKIEATIPTPNTSKKLQDQVNFLINFNLIPKDDAQARKFKQHLTNLVYLQTKRQSDHNGAKTTKATAKDKTKTANKSNANNKVLKRSISFLTRYGFRNSGCNKRLRQKLTSVISLHENRKKPPQAVKVPPVKFKVEPLDNYTEAVPEIDCDNLKVEFTNTENCKLEDNISIDDSDCTESTELYPSAIKTELKPDFEEHVIKTSPETPKKRGRKPKTCKQAPNEHLNKQMEFGVYKLRRFCCDTGKDANSSRGFEKKGNSICQCSGMLSLPNKDAVRKGSRRKSIKTENILDPILDSLTPKEHHSQSQHFSFKLNDTNELLEKQKISPEKIVNLDVEDVEIQMLVYNCENKRFGNKGIITHIKGTPLGDIPNTQSSNSERVKVHSQNTSKSSRKSIRMNVAKYTLRSRSEGSLNLHK</sequence>
<evidence type="ECO:0000256" key="3">
    <source>
        <dbReference type="SAM" id="MobiDB-lite"/>
    </source>
</evidence>
<organism evidence="6 7">
    <name type="scientific">Rhynchophorus ferrugineus</name>
    <name type="common">Red palm weevil</name>
    <name type="synonym">Curculio ferrugineus</name>
    <dbReference type="NCBI Taxonomy" id="354439"/>
    <lineage>
        <taxon>Eukaryota</taxon>
        <taxon>Metazoa</taxon>
        <taxon>Ecdysozoa</taxon>
        <taxon>Arthropoda</taxon>
        <taxon>Hexapoda</taxon>
        <taxon>Insecta</taxon>
        <taxon>Pterygota</taxon>
        <taxon>Neoptera</taxon>
        <taxon>Endopterygota</taxon>
        <taxon>Coleoptera</taxon>
        <taxon>Polyphaga</taxon>
        <taxon>Cucujiformia</taxon>
        <taxon>Curculionidae</taxon>
        <taxon>Dryophthorinae</taxon>
        <taxon>Rhynchophorus</taxon>
    </lineage>
</organism>
<dbReference type="SUPFAM" id="SSF57716">
    <property type="entry name" value="Glucocorticoid receptor-like (DNA-binding domain)"/>
    <property type="match status" value="1"/>
</dbReference>
<dbReference type="GO" id="GO:0008270">
    <property type="term" value="F:zinc ion binding"/>
    <property type="evidence" value="ECO:0007669"/>
    <property type="project" value="UniProtKB-UniRule"/>
</dbReference>
<accession>A0A834HW50</accession>
<dbReference type="OrthoDB" id="7764603at2759"/>
<dbReference type="Gene3D" id="3.40.1800.20">
    <property type="match status" value="1"/>
</dbReference>
<feature type="domain" description="C2H2-type" evidence="4">
    <location>
        <begin position="175"/>
        <end position="203"/>
    </location>
</feature>
<keyword evidence="2" id="KW-0862">Zinc</keyword>
<comment type="caution">
    <text evidence="6">The sequence shown here is derived from an EMBL/GenBank/DDBJ whole genome shotgun (WGS) entry which is preliminary data.</text>
</comment>
<dbReference type="PROSITE" id="PS50157">
    <property type="entry name" value="ZINC_FINGER_C2H2_2"/>
    <property type="match status" value="1"/>
</dbReference>
<dbReference type="InterPro" id="IPR013087">
    <property type="entry name" value="Znf_C2H2_type"/>
</dbReference>
<feature type="binding site" evidence="2">
    <location>
        <position position="59"/>
    </location>
    <ligand>
        <name>Zn(2+)</name>
        <dbReference type="ChEBI" id="CHEBI:29105"/>
    </ligand>
</feature>
<proteinExistence type="predicted"/>
<evidence type="ECO:0000256" key="2">
    <source>
        <dbReference type="PROSITE-ProRule" id="PRU01263"/>
    </source>
</evidence>
<keyword evidence="7" id="KW-1185">Reference proteome</keyword>
<dbReference type="InterPro" id="IPR012934">
    <property type="entry name" value="Znf_AD"/>
</dbReference>
<feature type="compositionally biased region" description="Polar residues" evidence="3">
    <location>
        <begin position="612"/>
        <end position="631"/>
    </location>
</feature>
<gene>
    <name evidence="6" type="ORF">GWI33_018534</name>
</gene>
<evidence type="ECO:0008006" key="8">
    <source>
        <dbReference type="Google" id="ProtNLM"/>
    </source>
</evidence>
<feature type="region of interest" description="Disordered" evidence="3">
    <location>
        <begin position="295"/>
        <end position="319"/>
    </location>
</feature>
<evidence type="ECO:0000259" key="5">
    <source>
        <dbReference type="PROSITE" id="PS51915"/>
    </source>
</evidence>